<dbReference type="EMBL" id="PJQM01000399">
    <property type="protein sequence ID" value="RCI05400.1"/>
    <property type="molecule type" value="Genomic_DNA"/>
</dbReference>
<dbReference type="Proteomes" id="UP000253551">
    <property type="component" value="Unassembled WGS sequence"/>
</dbReference>
<name>A0A367KTF0_RHIST</name>
<keyword evidence="2" id="KW-1185">Reference proteome</keyword>
<evidence type="ECO:0000313" key="2">
    <source>
        <dbReference type="Proteomes" id="UP000253551"/>
    </source>
</evidence>
<proteinExistence type="predicted"/>
<comment type="caution">
    <text evidence="1">The sequence shown here is derived from an EMBL/GenBank/DDBJ whole genome shotgun (WGS) entry which is preliminary data.</text>
</comment>
<organism evidence="1 2">
    <name type="scientific">Rhizopus stolonifer</name>
    <name type="common">Rhizopus nigricans</name>
    <dbReference type="NCBI Taxonomy" id="4846"/>
    <lineage>
        <taxon>Eukaryota</taxon>
        <taxon>Fungi</taxon>
        <taxon>Fungi incertae sedis</taxon>
        <taxon>Mucoromycota</taxon>
        <taxon>Mucoromycotina</taxon>
        <taxon>Mucoromycetes</taxon>
        <taxon>Mucorales</taxon>
        <taxon>Mucorineae</taxon>
        <taxon>Rhizopodaceae</taxon>
        <taxon>Rhizopus</taxon>
    </lineage>
</organism>
<accession>A0A367KTF0</accession>
<dbReference type="AlphaFoldDB" id="A0A367KTF0"/>
<sequence length="203" mass="22939">MVIQIFFEGNSKACMIAAISSDYKEYLKGDDLFYNLDVSSCVLVDRAKVPLQSLATQVLVESRVSVHCRSTVRLTGKLTISIAPIARSFRIPTRSYKMNDVPLNPTKKKPQDLLHVGQQLIFEILIILSMVATEAIPSNIVFKVYIEPQKIYLHSLLSISDTQKLEENIIVLPKRPQDFLTRVQICEITPKKGYKPTPIECSE</sequence>
<gene>
    <name evidence="1" type="ORF">CU098_012655</name>
</gene>
<reference evidence="1 2" key="1">
    <citation type="journal article" date="2018" name="G3 (Bethesda)">
        <title>Phylogenetic and Phylogenomic Definition of Rhizopus Species.</title>
        <authorList>
            <person name="Gryganskyi A.P."/>
            <person name="Golan J."/>
            <person name="Dolatabadi S."/>
            <person name="Mondo S."/>
            <person name="Robb S."/>
            <person name="Idnurm A."/>
            <person name="Muszewska A."/>
            <person name="Steczkiewicz K."/>
            <person name="Masonjones S."/>
            <person name="Liao H.L."/>
            <person name="Gajdeczka M.T."/>
            <person name="Anike F."/>
            <person name="Vuek A."/>
            <person name="Anishchenko I.M."/>
            <person name="Voigt K."/>
            <person name="de Hoog G.S."/>
            <person name="Smith M.E."/>
            <person name="Heitman J."/>
            <person name="Vilgalys R."/>
            <person name="Stajich J.E."/>
        </authorList>
    </citation>
    <scope>NUCLEOTIDE SEQUENCE [LARGE SCALE GENOMIC DNA]</scope>
    <source>
        <strain evidence="1 2">LSU 92-RS-03</strain>
    </source>
</reference>
<evidence type="ECO:0000313" key="1">
    <source>
        <dbReference type="EMBL" id="RCI05400.1"/>
    </source>
</evidence>
<protein>
    <submittedName>
        <fullName evidence="1">Uncharacterized protein</fullName>
    </submittedName>
</protein>
<dbReference type="STRING" id="4846.A0A367KTF0"/>